<keyword evidence="3" id="KW-1185">Reference proteome</keyword>
<dbReference type="Proteomes" id="UP001528411">
    <property type="component" value="Unassembled WGS sequence"/>
</dbReference>
<dbReference type="InterPro" id="IPR027417">
    <property type="entry name" value="P-loop_NTPase"/>
</dbReference>
<dbReference type="SUPFAM" id="SSF52540">
    <property type="entry name" value="P-loop containing nucleoside triphosphate hydrolases"/>
    <property type="match status" value="1"/>
</dbReference>
<dbReference type="InterPro" id="IPR017166">
    <property type="entry name" value="UCP037290"/>
</dbReference>
<accession>A0ABT5FG83</accession>
<dbReference type="NCBIfam" id="NF033429">
    <property type="entry name" value="ImuA_translesion"/>
    <property type="match status" value="1"/>
</dbReference>
<evidence type="ECO:0000259" key="1">
    <source>
        <dbReference type="Pfam" id="PF00154"/>
    </source>
</evidence>
<evidence type="ECO:0000313" key="3">
    <source>
        <dbReference type="Proteomes" id="UP001528411"/>
    </source>
</evidence>
<dbReference type="InterPro" id="IPR049428">
    <property type="entry name" value="RecA-like_N"/>
</dbReference>
<dbReference type="InterPro" id="IPR047610">
    <property type="entry name" value="ImuA_translesion"/>
</dbReference>
<name>A0ABT5FG83_9GAMM</name>
<proteinExistence type="predicted"/>
<feature type="domain" description="RecA-like N-terminal" evidence="1">
    <location>
        <begin position="4"/>
        <end position="126"/>
    </location>
</feature>
<reference evidence="2 3" key="1">
    <citation type="submission" date="2023-01" db="EMBL/GenBank/DDBJ databases">
        <title>Psychrosphaera sp. nov., isolated from marine algae.</title>
        <authorList>
            <person name="Bayburt H."/>
            <person name="Choi B.J."/>
            <person name="Kim J.M."/>
            <person name="Choi D.G."/>
            <person name="Jeon C.O."/>
        </authorList>
    </citation>
    <scope>NUCLEOTIDE SEQUENCE [LARGE SCALE GENOMIC DNA]</scope>
    <source>
        <strain evidence="2 3">G1-22</strain>
    </source>
</reference>
<comment type="caution">
    <text evidence="2">The sequence shown here is derived from an EMBL/GenBank/DDBJ whole genome shotgun (WGS) entry which is preliminary data.</text>
</comment>
<dbReference type="Pfam" id="PF00154">
    <property type="entry name" value="RecA_N"/>
    <property type="match status" value="1"/>
</dbReference>
<dbReference type="EMBL" id="JAQOMS010000002">
    <property type="protein sequence ID" value="MDC2890134.1"/>
    <property type="molecule type" value="Genomic_DNA"/>
</dbReference>
<evidence type="ECO:0000313" key="2">
    <source>
        <dbReference type="EMBL" id="MDC2890134.1"/>
    </source>
</evidence>
<sequence length="230" mass="25392">MLEIDKYQNRGLIWYGNKNDQLVGRVKTGFVTLDNALSGGLPPQGVMEIKTPMGIGELRLMLPYLKQKQTLGLLVFIGPPAMLDAEFLAANDIDLSKVLVISEYESERMLWVAEQCLKSGSCGAVLLWQKTLSIKQSRRLLLASEQGESSLLLYRIMTHQQEQTGVFSIPSNVSMTLAPAPEGITVNIDKQRGGRSFKGLSVDMRDIWPDLTTSPISTTNVVAFPKVAVH</sequence>
<organism evidence="2 3">
    <name type="scientific">Psychrosphaera algicola</name>
    <dbReference type="NCBI Taxonomy" id="3023714"/>
    <lineage>
        <taxon>Bacteria</taxon>
        <taxon>Pseudomonadati</taxon>
        <taxon>Pseudomonadota</taxon>
        <taxon>Gammaproteobacteria</taxon>
        <taxon>Alteromonadales</taxon>
        <taxon>Pseudoalteromonadaceae</taxon>
        <taxon>Psychrosphaera</taxon>
    </lineage>
</organism>
<dbReference type="Gene3D" id="3.40.50.300">
    <property type="entry name" value="P-loop containing nucleotide triphosphate hydrolases"/>
    <property type="match status" value="1"/>
</dbReference>
<dbReference type="RefSeq" id="WP_272181415.1">
    <property type="nucleotide sequence ID" value="NZ_JAQOMS010000002.1"/>
</dbReference>
<protein>
    <submittedName>
        <fullName evidence="2">Translesion DNA synthesis-associated protein ImuA</fullName>
    </submittedName>
</protein>
<gene>
    <name evidence="2" type="primary">imuA</name>
    <name evidence="2" type="ORF">PN838_16890</name>
</gene>
<dbReference type="PIRSF" id="PIRSF037290">
    <property type="entry name" value="UCP037290"/>
    <property type="match status" value="1"/>
</dbReference>